<evidence type="ECO:0000313" key="9">
    <source>
        <dbReference type="EMBL" id="RWS26950.1"/>
    </source>
</evidence>
<reference evidence="9 10" key="1">
    <citation type="journal article" date="2018" name="Gigascience">
        <title>Genomes of trombidid mites reveal novel predicted allergens and laterally-transferred genes associated with secondary metabolism.</title>
        <authorList>
            <person name="Dong X."/>
            <person name="Chaisiri K."/>
            <person name="Xia D."/>
            <person name="Armstrong S.D."/>
            <person name="Fang Y."/>
            <person name="Donnelly M.J."/>
            <person name="Kadowaki T."/>
            <person name="McGarry J.W."/>
            <person name="Darby A.C."/>
            <person name="Makepeace B.L."/>
        </authorList>
    </citation>
    <scope>NUCLEOTIDE SEQUENCE [LARGE SCALE GENOMIC DNA]</scope>
    <source>
        <strain evidence="9">UoL-UT</strain>
    </source>
</reference>
<comment type="similarity">
    <text evidence="6">Belongs to the snail C2H2-type zinc-finger protein family.</text>
</comment>
<dbReference type="GO" id="GO:0000978">
    <property type="term" value="F:RNA polymerase II cis-regulatory region sequence-specific DNA binding"/>
    <property type="evidence" value="ECO:0007669"/>
    <property type="project" value="TreeGrafter"/>
</dbReference>
<dbReference type="PROSITE" id="PS00028">
    <property type="entry name" value="ZINC_FINGER_C2H2_1"/>
    <property type="match status" value="3"/>
</dbReference>
<dbReference type="GO" id="GO:0000981">
    <property type="term" value="F:DNA-binding transcription factor activity, RNA polymerase II-specific"/>
    <property type="evidence" value="ECO:0007669"/>
    <property type="project" value="TreeGrafter"/>
</dbReference>
<comment type="caution">
    <text evidence="9">The sequence shown here is derived from an EMBL/GenBank/DDBJ whole genome shotgun (WGS) entry which is preliminary data.</text>
</comment>
<dbReference type="SMART" id="SM00355">
    <property type="entry name" value="ZnF_C2H2"/>
    <property type="match status" value="4"/>
</dbReference>
<feature type="domain" description="C2H2-type" evidence="8">
    <location>
        <begin position="335"/>
        <end position="358"/>
    </location>
</feature>
<dbReference type="VEuPathDB" id="VectorBase:LDEU005090"/>
<dbReference type="OrthoDB" id="6077919at2759"/>
<dbReference type="InterPro" id="IPR050527">
    <property type="entry name" value="Snail/Krueppel_Znf"/>
</dbReference>
<evidence type="ECO:0000259" key="8">
    <source>
        <dbReference type="PROSITE" id="PS50157"/>
    </source>
</evidence>
<organism evidence="9 10">
    <name type="scientific">Leptotrombidium deliense</name>
    <dbReference type="NCBI Taxonomy" id="299467"/>
    <lineage>
        <taxon>Eukaryota</taxon>
        <taxon>Metazoa</taxon>
        <taxon>Ecdysozoa</taxon>
        <taxon>Arthropoda</taxon>
        <taxon>Chelicerata</taxon>
        <taxon>Arachnida</taxon>
        <taxon>Acari</taxon>
        <taxon>Acariformes</taxon>
        <taxon>Trombidiformes</taxon>
        <taxon>Prostigmata</taxon>
        <taxon>Anystina</taxon>
        <taxon>Parasitengona</taxon>
        <taxon>Trombiculoidea</taxon>
        <taxon>Trombiculidae</taxon>
        <taxon>Leptotrombidium</taxon>
    </lineage>
</organism>
<dbReference type="Pfam" id="PF12874">
    <property type="entry name" value="zf-met"/>
    <property type="match status" value="1"/>
</dbReference>
<gene>
    <name evidence="9" type="ORF">B4U80_12913</name>
</gene>
<keyword evidence="5" id="KW-0539">Nucleus</keyword>
<accession>A0A443SHF2</accession>
<evidence type="ECO:0000256" key="1">
    <source>
        <dbReference type="ARBA" id="ARBA00022723"/>
    </source>
</evidence>
<dbReference type="Proteomes" id="UP000288716">
    <property type="component" value="Unassembled WGS sequence"/>
</dbReference>
<dbReference type="PANTHER" id="PTHR24388">
    <property type="entry name" value="ZINC FINGER PROTEIN"/>
    <property type="match status" value="1"/>
</dbReference>
<keyword evidence="4" id="KW-0862">Zinc</keyword>
<dbReference type="SUPFAM" id="SSF57667">
    <property type="entry name" value="beta-beta-alpha zinc fingers"/>
    <property type="match status" value="1"/>
</dbReference>
<dbReference type="AlphaFoldDB" id="A0A443SHF2"/>
<keyword evidence="1" id="KW-0479">Metal-binding</keyword>
<feature type="domain" description="C2H2-type" evidence="8">
    <location>
        <begin position="395"/>
        <end position="419"/>
    </location>
</feature>
<evidence type="ECO:0000256" key="7">
    <source>
        <dbReference type="PROSITE-ProRule" id="PRU00042"/>
    </source>
</evidence>
<evidence type="ECO:0000313" key="10">
    <source>
        <dbReference type="Proteomes" id="UP000288716"/>
    </source>
</evidence>
<evidence type="ECO:0000256" key="3">
    <source>
        <dbReference type="ARBA" id="ARBA00022771"/>
    </source>
</evidence>
<name>A0A443SHF2_9ACAR</name>
<proteinExistence type="inferred from homology"/>
<evidence type="ECO:0000256" key="6">
    <source>
        <dbReference type="ARBA" id="ARBA00037948"/>
    </source>
</evidence>
<keyword evidence="3 7" id="KW-0863">Zinc-finger</keyword>
<dbReference type="InterPro" id="IPR036236">
    <property type="entry name" value="Znf_C2H2_sf"/>
</dbReference>
<evidence type="ECO:0000256" key="2">
    <source>
        <dbReference type="ARBA" id="ARBA00022737"/>
    </source>
</evidence>
<sequence>MNNSKQSNAAMPSREDEAIVLKRELQRLSKLPIFQDICFNCKDGKVFGNRLTICIYSEHMEKIFMDNPLLIRITDIDVPDEGINLPENNVRDVKLLLNAVSTVSAVYLNSDELSGIINAALTLKMKFNQSQTSNGFTRFELIPKALWKSDNNGNNNEMRIFKPSVDLSFNGDYDDSLGREDDELVASAFLDSDMESESSISSVDVKPDLSKLAINMRKRVKVEDPDWSPYGSKPFKAKVKTEPIENSHEGYLAVDYLDDENGEDSEKPKVCPFCNITCKSWKGMRTHIGHSHSGTRIATPRNNFKCKCGKEYSLRSRDRFNAHKKECSDYLATAFRCEVCDDPFQELPALNAHRHMVHGIAYKSNSCLCGQVFRNSADRRSHSIKCSVYNEAAVFHCTDCDLPFLSNNHFQQHLRSVDHKTVEMELILRGEKDPKDIQMVEIREKQMQVCKCGEAFAYNYRYREHRNNCEIFKKEAAICDICQDAFKDEKALGIHKKMAHGTIRNKCRCSCGLEFNNRCDRKLHQAICETYRKQSAADQIIDTPSRKRGRKRKFTTSAVAANSETVPSENLVVNNVSLNSSHSSIPEANATSDNC</sequence>
<dbReference type="STRING" id="299467.A0A443SHF2"/>
<dbReference type="PROSITE" id="PS50157">
    <property type="entry name" value="ZINC_FINGER_C2H2_2"/>
    <property type="match status" value="2"/>
</dbReference>
<dbReference type="EMBL" id="NCKV01002361">
    <property type="protein sequence ID" value="RWS26950.1"/>
    <property type="molecule type" value="Genomic_DNA"/>
</dbReference>
<dbReference type="GO" id="GO:0008270">
    <property type="term" value="F:zinc ion binding"/>
    <property type="evidence" value="ECO:0007669"/>
    <property type="project" value="UniProtKB-KW"/>
</dbReference>
<evidence type="ECO:0000256" key="4">
    <source>
        <dbReference type="ARBA" id="ARBA00022833"/>
    </source>
</evidence>
<protein>
    <submittedName>
        <fullName evidence="9">Protein suppressor of hairy wing-like protein</fullName>
    </submittedName>
</protein>
<evidence type="ECO:0000256" key="5">
    <source>
        <dbReference type="ARBA" id="ARBA00023242"/>
    </source>
</evidence>
<keyword evidence="10" id="KW-1185">Reference proteome</keyword>
<keyword evidence="2" id="KW-0677">Repeat</keyword>
<dbReference type="PANTHER" id="PTHR24388:SF104">
    <property type="entry name" value="AT-RICH BINDING PROTEIN-RELATED"/>
    <property type="match status" value="1"/>
</dbReference>
<dbReference type="InterPro" id="IPR013087">
    <property type="entry name" value="Znf_C2H2_type"/>
</dbReference>